<dbReference type="RefSeq" id="WP_144260713.1">
    <property type="nucleotide sequence ID" value="NZ_QMDX01000001.1"/>
</dbReference>
<sequence>MGDDISVDVSAHAAERLEQFGVRNVARFRRFMRHAEGDYFDRRHGSKLVVVEDEGHAVAVADDAGVRTVITVLPRPETSWSNRVRTHPDRYVVLDSD</sequence>
<dbReference type="AlphaFoldDB" id="A0A554NFP2"/>
<comment type="caution">
    <text evidence="1">The sequence shown here is derived from an EMBL/GenBank/DDBJ whole genome shotgun (WGS) entry which is preliminary data.</text>
</comment>
<name>A0A554NFP2_9EURY</name>
<evidence type="ECO:0000313" key="2">
    <source>
        <dbReference type="Proteomes" id="UP000319894"/>
    </source>
</evidence>
<evidence type="ECO:0000313" key="1">
    <source>
        <dbReference type="EMBL" id="TSD16209.1"/>
    </source>
</evidence>
<proteinExistence type="predicted"/>
<gene>
    <name evidence="1" type="ORF">DP107_03380</name>
</gene>
<dbReference type="OrthoDB" id="378061at2157"/>
<accession>A0A554NFP2</accession>
<keyword evidence="2" id="KW-1185">Reference proteome</keyword>
<protein>
    <submittedName>
        <fullName evidence="1">Uncharacterized protein</fullName>
    </submittedName>
</protein>
<dbReference type="InParanoid" id="A0A554NFP2"/>
<dbReference type="Proteomes" id="UP000319894">
    <property type="component" value="Unassembled WGS sequence"/>
</dbReference>
<organism evidence="1 2">
    <name type="scientific">Haloglomus irregulare</name>
    <dbReference type="NCBI Taxonomy" id="2234134"/>
    <lineage>
        <taxon>Archaea</taxon>
        <taxon>Methanobacteriati</taxon>
        <taxon>Methanobacteriota</taxon>
        <taxon>Stenosarchaea group</taxon>
        <taxon>Halobacteria</taxon>
        <taxon>Halobacteriales</taxon>
        <taxon>Natronomonadaceae</taxon>
        <taxon>Haloglomus</taxon>
    </lineage>
</organism>
<dbReference type="EMBL" id="QMDX01000001">
    <property type="protein sequence ID" value="TSD16209.1"/>
    <property type="molecule type" value="Genomic_DNA"/>
</dbReference>
<reference evidence="1 2" key="1">
    <citation type="submission" date="2018-06" db="EMBL/GenBank/DDBJ databases">
        <title>Natronomonas sp. F16-60 a new haloarchaeon isolated from a solar saltern of Isla Cristina, Huelva, Spain.</title>
        <authorList>
            <person name="Duran-Viseras A."/>
            <person name="Sanchez-Porro C."/>
            <person name="Ventosa A."/>
        </authorList>
    </citation>
    <scope>NUCLEOTIDE SEQUENCE [LARGE SCALE GENOMIC DNA]</scope>
    <source>
        <strain evidence="1 2">F16-60</strain>
    </source>
</reference>